<sequence length="137" mass="15392">MKTNLLPKMTAIVVTDRYGNEAGIDIKLVRYDGQLFIFMSDRDRFTASGIAHNTGQYLTQLVERLGLDVTRSVFFRHIYTPATGSVFGRFNIKWGADGLDSYTFNMLNNIDGALDVRRALVEGEMVPVSQLHKLEAS</sequence>
<dbReference type="AlphaFoldDB" id="A0A545STG2"/>
<dbReference type="RefSeq" id="WP_142929367.1">
    <property type="nucleotide sequence ID" value="NZ_ML660106.1"/>
</dbReference>
<comment type="caution">
    <text evidence="1">The sequence shown here is derived from an EMBL/GenBank/DDBJ whole genome shotgun (WGS) entry which is preliminary data.</text>
</comment>
<dbReference type="Proteomes" id="UP000319732">
    <property type="component" value="Unassembled WGS sequence"/>
</dbReference>
<protein>
    <submittedName>
        <fullName evidence="1">Uncharacterized protein</fullName>
    </submittedName>
</protein>
<proteinExistence type="predicted"/>
<gene>
    <name evidence="1" type="ORF">FKG94_23340</name>
</gene>
<evidence type="ECO:0000313" key="2">
    <source>
        <dbReference type="Proteomes" id="UP000319732"/>
    </source>
</evidence>
<keyword evidence="2" id="KW-1185">Reference proteome</keyword>
<reference evidence="1 2" key="1">
    <citation type="submission" date="2019-06" db="EMBL/GenBank/DDBJ databases">
        <title>Whole genome sequence for Cellvibrionaceae sp. R142.</title>
        <authorList>
            <person name="Wang G."/>
        </authorList>
    </citation>
    <scope>NUCLEOTIDE SEQUENCE [LARGE SCALE GENOMIC DNA]</scope>
    <source>
        <strain evidence="1 2">R142</strain>
    </source>
</reference>
<evidence type="ECO:0000313" key="1">
    <source>
        <dbReference type="EMBL" id="TQV68235.1"/>
    </source>
</evidence>
<dbReference type="EMBL" id="VHSG01000028">
    <property type="protein sequence ID" value="TQV68235.1"/>
    <property type="molecule type" value="Genomic_DNA"/>
</dbReference>
<name>A0A545STG2_9GAMM</name>
<dbReference type="OrthoDB" id="9893324at2"/>
<organism evidence="1 2">
    <name type="scientific">Exilibacterium tricleocarpae</name>
    <dbReference type="NCBI Taxonomy" id="2591008"/>
    <lineage>
        <taxon>Bacteria</taxon>
        <taxon>Pseudomonadati</taxon>
        <taxon>Pseudomonadota</taxon>
        <taxon>Gammaproteobacteria</taxon>
        <taxon>Cellvibrionales</taxon>
        <taxon>Cellvibrionaceae</taxon>
        <taxon>Exilibacterium</taxon>
    </lineage>
</organism>
<accession>A0A545STG2</accession>